<gene>
    <name evidence="1" type="ORF">B9R14_07810</name>
</gene>
<organism evidence="1 2">
    <name type="scientific">Acetivibrio saccincola</name>
    <dbReference type="NCBI Taxonomy" id="1677857"/>
    <lineage>
        <taxon>Bacteria</taxon>
        <taxon>Bacillati</taxon>
        <taxon>Bacillota</taxon>
        <taxon>Clostridia</taxon>
        <taxon>Eubacteriales</taxon>
        <taxon>Oscillospiraceae</taxon>
        <taxon>Acetivibrio</taxon>
    </lineage>
</organism>
<proteinExistence type="predicted"/>
<comment type="caution">
    <text evidence="1">The sequence shown here is derived from an EMBL/GenBank/DDBJ whole genome shotgun (WGS) entry which is preliminary data.</text>
</comment>
<dbReference type="Proteomes" id="UP000239720">
    <property type="component" value="Unassembled WGS sequence"/>
</dbReference>
<dbReference type="Gene3D" id="3.10.490.10">
    <property type="entry name" value="Gamma-glutamyl cyclotransferase-like"/>
    <property type="match status" value="1"/>
</dbReference>
<protein>
    <recommendedName>
        <fullName evidence="3">Gamma-glutamylcyclotransferase</fullName>
    </recommendedName>
</protein>
<dbReference type="RefSeq" id="WP_105367966.1">
    <property type="nucleotide sequence ID" value="NZ_NEMB01000003.1"/>
</dbReference>
<sequence>MSEKYVWYACYGSNILKERFMHYIKGGKCRFNDAYYNGCKDKSDPLDERPFTIPHKLYFGMNSRKWENDGVAFLHPEKDDSIMTLGKIYKITCDQFKDIQKQEGDSWYNKILCLSEVDGIPVKTFTHSCVVDERKPCDKYINVIMLGLKETYPKMPDEEIEQYIKRYIMP</sequence>
<accession>A0A2S8RA43</accession>
<name>A0A2S8RA43_9FIRM</name>
<evidence type="ECO:0000313" key="1">
    <source>
        <dbReference type="EMBL" id="PQQ66659.1"/>
    </source>
</evidence>
<dbReference type="OrthoDB" id="8538589at2"/>
<reference evidence="1 2" key="1">
    <citation type="journal article" date="2018" name="Syst. Appl. Microbiol.">
        <title>Characterization and high-quality draft genome sequence of Herbivorax saccincola A7, an anaerobic, alkaliphilic, thermophilic, cellulolytic, and xylanolytic bacterium.</title>
        <authorList>
            <person name="Aikawa S."/>
            <person name="Baramee S."/>
            <person name="Sermsathanaswadi J."/>
            <person name="Thianheng P."/>
            <person name="Tachaapaikoon C."/>
            <person name="Shikata A."/>
            <person name="Waeonukul R."/>
            <person name="Pason P."/>
            <person name="Ratanakhanokchai K."/>
            <person name="Kosugi A."/>
        </authorList>
    </citation>
    <scope>NUCLEOTIDE SEQUENCE [LARGE SCALE GENOMIC DNA]</scope>
    <source>
        <strain evidence="1 2">A7</strain>
    </source>
</reference>
<evidence type="ECO:0008006" key="3">
    <source>
        <dbReference type="Google" id="ProtNLM"/>
    </source>
</evidence>
<dbReference type="EMBL" id="NEMB01000003">
    <property type="protein sequence ID" value="PQQ66659.1"/>
    <property type="molecule type" value="Genomic_DNA"/>
</dbReference>
<dbReference type="InterPro" id="IPR036568">
    <property type="entry name" value="GGCT-like_sf"/>
</dbReference>
<dbReference type="AlphaFoldDB" id="A0A2S8RA43"/>
<dbReference type="SUPFAM" id="SSF110857">
    <property type="entry name" value="Gamma-glutamyl cyclotransferase-like"/>
    <property type="match status" value="1"/>
</dbReference>
<evidence type="ECO:0000313" key="2">
    <source>
        <dbReference type="Proteomes" id="UP000239720"/>
    </source>
</evidence>